<feature type="compositionally biased region" description="Basic and acidic residues" evidence="7">
    <location>
        <begin position="378"/>
        <end position="390"/>
    </location>
</feature>
<keyword evidence="6 8" id="KW-0472">Membrane</keyword>
<evidence type="ECO:0000256" key="2">
    <source>
        <dbReference type="ARBA" id="ARBA00007779"/>
    </source>
</evidence>
<feature type="transmembrane region" description="Helical" evidence="8">
    <location>
        <begin position="87"/>
        <end position="108"/>
    </location>
</feature>
<feature type="transmembrane region" description="Helical" evidence="8">
    <location>
        <begin position="723"/>
        <end position="749"/>
    </location>
</feature>
<dbReference type="InterPro" id="IPR003864">
    <property type="entry name" value="CSC1/OSCA1-like_7TM"/>
</dbReference>
<dbReference type="AlphaFoldDB" id="A0A5J5F6P2"/>
<evidence type="ECO:0008006" key="15">
    <source>
        <dbReference type="Google" id="ProtNLM"/>
    </source>
</evidence>
<gene>
    <name evidence="13" type="ORF">FN846DRAFT_933445</name>
</gene>
<dbReference type="Pfam" id="PF02714">
    <property type="entry name" value="RSN1_7TM"/>
    <property type="match status" value="1"/>
</dbReference>
<evidence type="ECO:0000256" key="5">
    <source>
        <dbReference type="ARBA" id="ARBA00022989"/>
    </source>
</evidence>
<feature type="transmembrane region" description="Helical" evidence="8">
    <location>
        <begin position="940"/>
        <end position="963"/>
    </location>
</feature>
<evidence type="ECO:0000259" key="11">
    <source>
        <dbReference type="Pfam" id="PF13967"/>
    </source>
</evidence>
<feature type="domain" description="CSC1/OSCA1-like 7TM region" evidence="9">
    <location>
        <begin position="724"/>
        <end position="994"/>
    </location>
</feature>
<dbReference type="OrthoDB" id="1076608at2759"/>
<feature type="domain" description="10TM putative phosphate transporter extracellular tail" evidence="10">
    <location>
        <begin position="1124"/>
        <end position="1205"/>
    </location>
</feature>
<dbReference type="GO" id="GO:0005227">
    <property type="term" value="F:calcium-activated cation channel activity"/>
    <property type="evidence" value="ECO:0007669"/>
    <property type="project" value="InterPro"/>
</dbReference>
<feature type="transmembrane region" description="Helical" evidence="8">
    <location>
        <begin position="218"/>
        <end position="237"/>
    </location>
</feature>
<protein>
    <recommendedName>
        <fullName evidence="15">DUF221-domain-containing protein</fullName>
    </recommendedName>
</protein>
<dbReference type="PANTHER" id="PTHR13018:SF20">
    <property type="entry name" value="SPORULATION-SPECIFIC PROTEIN 75"/>
    <property type="match status" value="1"/>
</dbReference>
<feature type="transmembrane region" description="Helical" evidence="8">
    <location>
        <begin position="769"/>
        <end position="793"/>
    </location>
</feature>
<evidence type="ECO:0000259" key="10">
    <source>
        <dbReference type="Pfam" id="PF12621"/>
    </source>
</evidence>
<keyword evidence="4 8" id="KW-0812">Transmembrane</keyword>
<feature type="region of interest" description="Disordered" evidence="7">
    <location>
        <begin position="441"/>
        <end position="525"/>
    </location>
</feature>
<comment type="subcellular location">
    <subcellularLocation>
        <location evidence="1">Membrane</location>
        <topology evidence="1">Multi-pass membrane protein</topology>
    </subcellularLocation>
</comment>
<feature type="region of interest" description="Disordered" evidence="7">
    <location>
        <begin position="46"/>
        <end position="74"/>
    </location>
</feature>
<sequence length="1214" mass="135591">MSTTTNTATATARSSGDAFSSALSTALSSAVSSALSITGSRSVTASASSSTQTTSSTTRSIAPITSFNPNEASGSAQQQEGVSLETFLASLAVAAIVFGVEVLLFVLLRKKLHRVYEPRTTFLVPEKRRTPKPSAGFLNFFAPVFETATSDFIAKSGLDAYFFLRYLLMLLKIFVMVALVILPILLPINFLGGKGGKEVQGLDRLAWTNIAPSHTQRYWAHLFLALSLICTFCYMFYDEMRKYVRLRQSYLTSPQHRLRASATTVLVSAIPESWLTVQRLVELYDVFPGGIRNVWINRDYDDLQEKVEERDVLAKMLERAETELIMLCKKKQLKMLAKAAKTDPKAAADKQASEAASEEFVAGPGLSSGNPHQIPTLLRDRSPHDKEKGRKITGFRNTIGGVPIVGDVVGGVTKGVTKGFAGVGRGVMGGVSVVTGGVRKITGAGGGHDRHASESERFSDEEELEANPEKPTDNAERPPPTDRTNSDRSTKRGSTLVGKDGTPIVHERKPARERATTLDSPFSDLPLKEKEENHKDSKFWRRKTHHGHFKSDSDEIPLSIESPSSPRTNAFTETIVKVFKPKAKEEYPKAYNEEYDMDKGDGEPLWKKYITQKERPTHNLPLCSWMPSLPLIGKKVDTIYHCRKELARLNLEIEMDQETPERYPLMNSAFVQFNQQVAAHMACQSLSHHVPQHMCPRHIEVSPNDVIWGNMKMQWWERYIRSGLITAATGGLIIGWAFPVAFVGLISQVNYLTDTFGWLHWLKDLPDSVLGLISGVLPPLLLGILMALLPMILRLFARIQGCHTGMAIERSVQGMYFAFLFIQVFLVVSISSGITAVIEEITNQPFAAPEILAQNLPKASNFFFSYLLLQAFSVSGAALLQIATLIFNFVLAPILDTTARDKFTRATSLMEIKWGTFFPVYTNLACIGIVYSVISPLILIFNMITFSLFWIVYRYNLLFVVNFRFDTGGLLFPRAINQLFTGIYVMEVCLVGLFFLVRDSQQTVACAPQAIIMIAATICTIIYQWTLNQAFGPLLTYLPITLEDDAVIRDQEFAKEQDERRKKNLLGRQEQPGENLNDLLEARERAEAHGGSIELRTMETPPPSVHADAEAGGSIPSKTIELFQDMADEIEDLTPEERDQLVARAFQHPAIRAKRPVIWIPRDDLGVSDDEIRRTMRFSEKVWISNEYAGLDRRGKVRYARSPPDFDMRDLVEL</sequence>
<dbReference type="EMBL" id="VXIS01000025">
    <property type="protein sequence ID" value="KAA8912296.1"/>
    <property type="molecule type" value="Genomic_DNA"/>
</dbReference>
<evidence type="ECO:0000256" key="7">
    <source>
        <dbReference type="SAM" id="MobiDB-lite"/>
    </source>
</evidence>
<feature type="region of interest" description="Disordered" evidence="7">
    <location>
        <begin position="347"/>
        <end position="392"/>
    </location>
</feature>
<feature type="transmembrane region" description="Helical" evidence="8">
    <location>
        <begin position="163"/>
        <end position="186"/>
    </location>
</feature>
<dbReference type="Pfam" id="PF12621">
    <property type="entry name" value="PHM7_ext"/>
    <property type="match status" value="1"/>
</dbReference>
<feature type="compositionally biased region" description="Basic and acidic residues" evidence="7">
    <location>
        <begin position="467"/>
        <end position="490"/>
    </location>
</feature>
<evidence type="ECO:0000259" key="12">
    <source>
        <dbReference type="Pfam" id="PF14703"/>
    </source>
</evidence>
<dbReference type="Pfam" id="PF13967">
    <property type="entry name" value="RSN1_TM"/>
    <property type="match status" value="1"/>
</dbReference>
<evidence type="ECO:0000256" key="3">
    <source>
        <dbReference type="ARBA" id="ARBA00022448"/>
    </source>
</evidence>
<dbReference type="InterPro" id="IPR022257">
    <property type="entry name" value="PHM7_ext"/>
</dbReference>
<dbReference type="PANTHER" id="PTHR13018">
    <property type="entry name" value="PROBABLE MEMBRANE PROTEIN DUF221-RELATED"/>
    <property type="match status" value="1"/>
</dbReference>
<dbReference type="InterPro" id="IPR032880">
    <property type="entry name" value="CSC1/OSCA1-like_N"/>
</dbReference>
<feature type="transmembrane region" description="Helical" evidence="8">
    <location>
        <begin position="814"/>
        <end position="838"/>
    </location>
</feature>
<feature type="transmembrane region" description="Helical" evidence="8">
    <location>
        <begin position="1009"/>
        <end position="1027"/>
    </location>
</feature>
<organism evidence="13 14">
    <name type="scientific">Sphaerosporella brunnea</name>
    <dbReference type="NCBI Taxonomy" id="1250544"/>
    <lineage>
        <taxon>Eukaryota</taxon>
        <taxon>Fungi</taxon>
        <taxon>Dikarya</taxon>
        <taxon>Ascomycota</taxon>
        <taxon>Pezizomycotina</taxon>
        <taxon>Pezizomycetes</taxon>
        <taxon>Pezizales</taxon>
        <taxon>Pyronemataceae</taxon>
        <taxon>Sphaerosporella</taxon>
    </lineage>
</organism>
<dbReference type="GO" id="GO:0005886">
    <property type="term" value="C:plasma membrane"/>
    <property type="evidence" value="ECO:0007669"/>
    <property type="project" value="TreeGrafter"/>
</dbReference>
<dbReference type="InParanoid" id="A0A5J5F6P2"/>
<feature type="compositionally biased region" description="Basic and acidic residues" evidence="7">
    <location>
        <begin position="505"/>
        <end position="516"/>
    </location>
</feature>
<keyword evidence="5 8" id="KW-1133">Transmembrane helix</keyword>
<feature type="transmembrane region" description="Helical" evidence="8">
    <location>
        <begin position="975"/>
        <end position="997"/>
    </location>
</feature>
<feature type="domain" description="CSC1/OSCA1-like cytosolic" evidence="12">
    <location>
        <begin position="263"/>
        <end position="331"/>
    </location>
</feature>
<feature type="compositionally biased region" description="Polar residues" evidence="7">
    <location>
        <begin position="63"/>
        <end position="74"/>
    </location>
</feature>
<dbReference type="Pfam" id="PF14703">
    <property type="entry name" value="PHM7_cyt"/>
    <property type="match status" value="2"/>
</dbReference>
<evidence type="ECO:0000259" key="9">
    <source>
        <dbReference type="Pfam" id="PF02714"/>
    </source>
</evidence>
<evidence type="ECO:0000313" key="14">
    <source>
        <dbReference type="Proteomes" id="UP000326924"/>
    </source>
</evidence>
<comment type="similarity">
    <text evidence="2">Belongs to the CSC1 (TC 1.A.17) family.</text>
</comment>
<reference evidence="13 14" key="1">
    <citation type="submission" date="2019-09" db="EMBL/GenBank/DDBJ databases">
        <title>Draft genome of the ectomycorrhizal ascomycete Sphaerosporella brunnea.</title>
        <authorList>
            <consortium name="DOE Joint Genome Institute"/>
            <person name="Benucci G.M."/>
            <person name="Marozzi G."/>
            <person name="Antonielli L."/>
            <person name="Sanchez S."/>
            <person name="Marco P."/>
            <person name="Wang X."/>
            <person name="Falini L.B."/>
            <person name="Barry K."/>
            <person name="Haridas S."/>
            <person name="Lipzen A."/>
            <person name="Labutti K."/>
            <person name="Grigoriev I.V."/>
            <person name="Murat C."/>
            <person name="Martin F."/>
            <person name="Albertini E."/>
            <person name="Donnini D."/>
            <person name="Bonito G."/>
        </authorList>
    </citation>
    <scope>NUCLEOTIDE SEQUENCE [LARGE SCALE GENOMIC DNA]</scope>
    <source>
        <strain evidence="13 14">Sb_GMNB300</strain>
    </source>
</reference>
<comment type="caution">
    <text evidence="13">The sequence shown here is derived from an EMBL/GenBank/DDBJ whole genome shotgun (WGS) entry which is preliminary data.</text>
</comment>
<feature type="domain" description="CSC1/OSCA1-like cytosolic" evidence="12">
    <location>
        <begin position="607"/>
        <end position="710"/>
    </location>
</feature>
<keyword evidence="3" id="KW-0813">Transport</keyword>
<evidence type="ECO:0000256" key="1">
    <source>
        <dbReference type="ARBA" id="ARBA00004141"/>
    </source>
</evidence>
<evidence type="ECO:0000256" key="6">
    <source>
        <dbReference type="ARBA" id="ARBA00023136"/>
    </source>
</evidence>
<name>A0A5J5F6P2_9PEZI</name>
<keyword evidence="14" id="KW-1185">Reference proteome</keyword>
<evidence type="ECO:0000256" key="4">
    <source>
        <dbReference type="ARBA" id="ARBA00022692"/>
    </source>
</evidence>
<feature type="compositionally biased region" description="Basic and acidic residues" evidence="7">
    <location>
        <begin position="447"/>
        <end position="458"/>
    </location>
</feature>
<evidence type="ECO:0000313" key="13">
    <source>
        <dbReference type="EMBL" id="KAA8912296.1"/>
    </source>
</evidence>
<feature type="compositionally biased region" description="Low complexity" evidence="7">
    <location>
        <begin position="46"/>
        <end position="60"/>
    </location>
</feature>
<evidence type="ECO:0000256" key="8">
    <source>
        <dbReference type="SAM" id="Phobius"/>
    </source>
</evidence>
<dbReference type="InterPro" id="IPR027815">
    <property type="entry name" value="CSC1/OSCA1-like_cyt"/>
</dbReference>
<proteinExistence type="inferred from homology"/>
<feature type="domain" description="CSC1/OSCA1-like N-terminal transmembrane" evidence="11">
    <location>
        <begin position="87"/>
        <end position="239"/>
    </location>
</feature>
<dbReference type="InterPro" id="IPR045122">
    <property type="entry name" value="Csc1-like"/>
</dbReference>
<dbReference type="Proteomes" id="UP000326924">
    <property type="component" value="Unassembled WGS sequence"/>
</dbReference>
<feature type="transmembrane region" description="Helical" evidence="8">
    <location>
        <begin position="863"/>
        <end position="891"/>
    </location>
</feature>
<accession>A0A5J5F6P2</accession>